<dbReference type="EMBL" id="JADBGQ010000005">
    <property type="protein sequence ID" value="KAG5396531.1"/>
    <property type="molecule type" value="Genomic_DNA"/>
</dbReference>
<feature type="compositionally biased region" description="Polar residues" evidence="1">
    <location>
        <begin position="334"/>
        <end position="349"/>
    </location>
</feature>
<dbReference type="SUPFAM" id="SSF46934">
    <property type="entry name" value="UBA-like"/>
    <property type="match status" value="1"/>
</dbReference>
<reference evidence="2 3" key="1">
    <citation type="submission" date="2021-03" db="EMBL/GenBank/DDBJ databases">
        <authorList>
            <person name="King G.J."/>
            <person name="Bancroft I."/>
            <person name="Baten A."/>
            <person name="Bloomfield J."/>
            <person name="Borpatragohain P."/>
            <person name="He Z."/>
            <person name="Irish N."/>
            <person name="Irwin J."/>
            <person name="Liu K."/>
            <person name="Mauleon R.P."/>
            <person name="Moore J."/>
            <person name="Morris R."/>
            <person name="Ostergaard L."/>
            <person name="Wang B."/>
            <person name="Wells R."/>
        </authorList>
    </citation>
    <scope>NUCLEOTIDE SEQUENCE [LARGE SCALE GENOMIC DNA]</scope>
    <source>
        <strain evidence="2">R-o-18</strain>
        <tissue evidence="2">Leaf</tissue>
    </source>
</reference>
<feature type="compositionally biased region" description="Basic and acidic residues" evidence="1">
    <location>
        <begin position="52"/>
        <end position="65"/>
    </location>
</feature>
<evidence type="ECO:0000256" key="1">
    <source>
        <dbReference type="SAM" id="MobiDB-lite"/>
    </source>
</evidence>
<feature type="region of interest" description="Disordered" evidence="1">
    <location>
        <begin position="737"/>
        <end position="765"/>
    </location>
</feature>
<feature type="region of interest" description="Disordered" evidence="1">
    <location>
        <begin position="260"/>
        <end position="279"/>
    </location>
</feature>
<dbReference type="Pfam" id="PF14555">
    <property type="entry name" value="UBA_4"/>
    <property type="match status" value="1"/>
</dbReference>
<feature type="region of interest" description="Disordered" evidence="1">
    <location>
        <begin position="536"/>
        <end position="562"/>
    </location>
</feature>
<dbReference type="Gene3D" id="1.10.8.10">
    <property type="entry name" value="DNA helicase RuvA subunit, C-terminal domain"/>
    <property type="match status" value="3"/>
</dbReference>
<organism evidence="2 3">
    <name type="scientific">Brassica rapa subsp. trilocularis</name>
    <dbReference type="NCBI Taxonomy" id="1813537"/>
    <lineage>
        <taxon>Eukaryota</taxon>
        <taxon>Viridiplantae</taxon>
        <taxon>Streptophyta</taxon>
        <taxon>Embryophyta</taxon>
        <taxon>Tracheophyta</taxon>
        <taxon>Spermatophyta</taxon>
        <taxon>Magnoliopsida</taxon>
        <taxon>eudicotyledons</taxon>
        <taxon>Gunneridae</taxon>
        <taxon>Pentapetalae</taxon>
        <taxon>rosids</taxon>
        <taxon>malvids</taxon>
        <taxon>Brassicales</taxon>
        <taxon>Brassicaceae</taxon>
        <taxon>Brassiceae</taxon>
        <taxon>Brassica</taxon>
    </lineage>
</organism>
<feature type="region of interest" description="Disordered" evidence="1">
    <location>
        <begin position="780"/>
        <end position="799"/>
    </location>
</feature>
<dbReference type="InterPro" id="IPR009060">
    <property type="entry name" value="UBA-like_sf"/>
</dbReference>
<dbReference type="InterPro" id="IPR050730">
    <property type="entry name" value="UBX_domain-protein"/>
</dbReference>
<dbReference type="PANTHER" id="PTHR23322:SF71">
    <property type="entry name" value="UBIQUITIN-ASSOCIATED (UBA) PROTEIN-RELATED"/>
    <property type="match status" value="1"/>
</dbReference>
<dbReference type="CDD" id="cd14348">
    <property type="entry name" value="UBA_p47"/>
    <property type="match status" value="1"/>
</dbReference>
<feature type="compositionally biased region" description="Low complexity" evidence="1">
    <location>
        <begin position="265"/>
        <end position="277"/>
    </location>
</feature>
<proteinExistence type="predicted"/>
<feature type="region of interest" description="Disordered" evidence="1">
    <location>
        <begin position="331"/>
        <end position="393"/>
    </location>
</feature>
<evidence type="ECO:0000313" key="2">
    <source>
        <dbReference type="EMBL" id="KAG5396531.1"/>
    </source>
</evidence>
<evidence type="ECO:0000313" key="3">
    <source>
        <dbReference type="Proteomes" id="UP000823674"/>
    </source>
</evidence>
<dbReference type="InterPro" id="IPR029071">
    <property type="entry name" value="Ubiquitin-like_domsf"/>
</dbReference>
<dbReference type="SUPFAM" id="SSF54236">
    <property type="entry name" value="Ubiquitin-like"/>
    <property type="match status" value="2"/>
</dbReference>
<gene>
    <name evidence="2" type="primary">A05p014390.1_BraROA</name>
    <name evidence="2" type="ORF">IGI04_018345</name>
</gene>
<feature type="compositionally biased region" description="Low complexity" evidence="1">
    <location>
        <begin position="368"/>
        <end position="379"/>
    </location>
</feature>
<dbReference type="PANTHER" id="PTHR23322">
    <property type="entry name" value="FAS-ASSOCIATED PROTEIN"/>
    <property type="match status" value="1"/>
</dbReference>
<keyword evidence="3" id="KW-1185">Reference proteome</keyword>
<dbReference type="Proteomes" id="UP000823674">
    <property type="component" value="Chromosome A05"/>
</dbReference>
<accession>A0ABQ7MG74</accession>
<dbReference type="Gene3D" id="3.10.20.90">
    <property type="entry name" value="Phosphatidylinositol 3-kinase Catalytic Subunit, Chain A, domain 1"/>
    <property type="match status" value="2"/>
</dbReference>
<feature type="region of interest" description="Disordered" evidence="1">
    <location>
        <begin position="407"/>
        <end position="435"/>
    </location>
</feature>
<feature type="region of interest" description="Disordered" evidence="1">
    <location>
        <begin position="40"/>
        <end position="65"/>
    </location>
</feature>
<protein>
    <recommendedName>
        <fullName evidence="4">UBA domain-containing protein</fullName>
    </recommendedName>
</protein>
<evidence type="ECO:0008006" key="4">
    <source>
        <dbReference type="Google" id="ProtNLM"/>
    </source>
</evidence>
<feature type="compositionally biased region" description="Basic and acidic residues" evidence="1">
    <location>
        <begin position="549"/>
        <end position="562"/>
    </location>
</feature>
<sequence>MADPLKQLCDELGVCKEEALFYLEGFRWDLNAAMEACRTKTLPSPAQPPSSENERTAAEEQRRNDKIARVIELSNGSSSVADATKYLSDNNWSLEHAARAFCAHRFDKPEKKSQHGDTEPWYLHGFSGNEGSTDTMDDVWSKVPPFRHTSTNVRIGSPPPSASTPSFELKPESIKQFRDLLPEAPSQAVIDCLNHCKGNVKNAISYFNDGYSKSRSGIATAQVVVCNLLFLSTSTCLLLSFDSVLFCLLYDQKKFSGMAVDQDSSPESPLVEESSSPTQTRELLNSLKQDELIDIFVDAADGVVTRDIATIYLKASNWNIEQAFSCLVEEDKTTPVQEDSQEVETGSSSRDLKENRDLPLPSMGSLPSQSQFESSYVSSGPTETQKSLEEAGEGDVTVAVPGMASSQVNDKAVEEGSSVETVPDPFANRDRTTVETQAAPSTIMITIRLADGIGTTLELPFRSNQTISDIRNAIDQRYPDNDRGYNLQSMDGVDYMDWNQICDELGVCKEEALFYLEGFRSRWDLNAAMEACRTKTLPSPAPAQPPSSENERTAAEEQRRNDKIARVIVATGATVKEARSYLSRENWNVDNVCLSFSGNEGPDTMHDIFSKVPPFHSTSTNLRIGSPPSASTPPLELKPESIKRFRNVVSDASSQAVIDCLNDCKGNAEHAIQYFYDVYSLKNETPPESLPDEIKEELMASFSSTTGEIRQVAKVYLEQYEWNLVVAVDSFFKHSDSDKQTSALNNRGPPLPTETQKSLEEAGEGDVRVAVPGMASSQVDDKAVEEGSSAETVPDPFANRDRTTVDTQAAPSTIMITIRLADGIGTTLELPFRSNQTISDIRNAIDQRYPDNDRGYNLQSMDGVDYMDWNVTVYRVTRHDSRTLMQIYP</sequence>
<name>A0ABQ7MG74_BRACM</name>
<comment type="caution">
    <text evidence="2">The sequence shown here is derived from an EMBL/GenBank/DDBJ whole genome shotgun (WGS) entry which is preliminary data.</text>
</comment>